<proteinExistence type="predicted"/>
<name>A0A4P6ZTZ7_9BACL</name>
<evidence type="ECO:0000313" key="2">
    <source>
        <dbReference type="Proteomes" id="UP000294292"/>
    </source>
</evidence>
<evidence type="ECO:0008006" key="3">
    <source>
        <dbReference type="Google" id="ProtNLM"/>
    </source>
</evidence>
<keyword evidence="2" id="KW-1185">Reference proteome</keyword>
<dbReference type="EMBL" id="CP038015">
    <property type="protein sequence ID" value="QBP39832.1"/>
    <property type="molecule type" value="Genomic_DNA"/>
</dbReference>
<evidence type="ECO:0000313" key="1">
    <source>
        <dbReference type="EMBL" id="QBP39832.1"/>
    </source>
</evidence>
<sequence>MIKRILIAFIIVFIFFLFIQQKEPWTSVFRVTEQPDILMKGNQGMTLTVNLSFGREDVDEWITKLEKPYPLLFLDADWIERSPLIVKKIKDKKIPVGLLGKESKFYEKSPELIADEIKLFQTAFGVAPLWYRTQDHTFPESLKKQVWDSQMNMVSASVIWKTGVAPSIQKGDIVSVALHQETRVVLKELKDFQKAHPFVSIEETLFGYTTQTKTSP</sequence>
<dbReference type="KEGG" id="panc:E2636_01025"/>
<dbReference type="AlphaFoldDB" id="A0A4P6ZTZ7"/>
<reference evidence="1 2" key="1">
    <citation type="submission" date="2019-03" db="EMBL/GenBank/DDBJ databases">
        <title>Complete genome sequence of Paenisporosarcina antarctica CGMCC 1.6503T.</title>
        <authorList>
            <person name="Rong J.-C."/>
            <person name="Chi N.-Y."/>
            <person name="Zhang Q.-F."/>
        </authorList>
    </citation>
    <scope>NUCLEOTIDE SEQUENCE [LARGE SCALE GENOMIC DNA]</scope>
    <source>
        <strain evidence="1 2">CGMCC 1.6503</strain>
    </source>
</reference>
<dbReference type="Proteomes" id="UP000294292">
    <property type="component" value="Chromosome"/>
</dbReference>
<gene>
    <name evidence="1" type="ORF">E2636_01025</name>
</gene>
<dbReference type="OrthoDB" id="2449513at2"/>
<accession>A0A4P6ZTZ7</accession>
<organism evidence="1 2">
    <name type="scientific">Paenisporosarcina antarctica</name>
    <dbReference type="NCBI Taxonomy" id="417367"/>
    <lineage>
        <taxon>Bacteria</taxon>
        <taxon>Bacillati</taxon>
        <taxon>Bacillota</taxon>
        <taxon>Bacilli</taxon>
        <taxon>Bacillales</taxon>
        <taxon>Caryophanaceae</taxon>
        <taxon>Paenisporosarcina</taxon>
    </lineage>
</organism>
<protein>
    <recommendedName>
        <fullName evidence="3">NodB homology domain-containing protein</fullName>
    </recommendedName>
</protein>
<dbReference type="RefSeq" id="WP_134208200.1">
    <property type="nucleotide sequence ID" value="NZ_CP038015.1"/>
</dbReference>